<evidence type="ECO:0000256" key="3">
    <source>
        <dbReference type="ARBA" id="ARBA00022837"/>
    </source>
</evidence>
<dbReference type="SUPFAM" id="SSF74650">
    <property type="entry name" value="Galactose mutarotase-like"/>
    <property type="match status" value="1"/>
</dbReference>
<dbReference type="PANTHER" id="PTHR10091:SF45">
    <property type="entry name" value="ALDOSE 1-EPIMERASE"/>
    <property type="match status" value="1"/>
</dbReference>
<dbReference type="GO" id="GO:0030246">
    <property type="term" value="F:carbohydrate binding"/>
    <property type="evidence" value="ECO:0007669"/>
    <property type="project" value="InterPro"/>
</dbReference>
<dbReference type="GO" id="GO:0004034">
    <property type="term" value="F:aldose 1-epimerase activity"/>
    <property type="evidence" value="ECO:0007669"/>
    <property type="project" value="TreeGrafter"/>
</dbReference>
<reference evidence="5" key="1">
    <citation type="submission" date="2016-10" db="EMBL/GenBank/DDBJ databases">
        <authorList>
            <person name="Varghese N."/>
            <person name="Submissions S."/>
        </authorList>
    </citation>
    <scope>NUCLEOTIDE SEQUENCE [LARGE SCALE GENOMIC DNA]</scope>
    <source>
        <strain evidence="5">DSM 24450</strain>
    </source>
</reference>
<dbReference type="GO" id="GO:0033499">
    <property type="term" value="P:galactose catabolic process via UDP-galactose, Leloir pathway"/>
    <property type="evidence" value="ECO:0007669"/>
    <property type="project" value="TreeGrafter"/>
</dbReference>
<dbReference type="Proteomes" id="UP000199312">
    <property type="component" value="Unassembled WGS sequence"/>
</dbReference>
<dbReference type="GO" id="GO:0006006">
    <property type="term" value="P:glucose metabolic process"/>
    <property type="evidence" value="ECO:0007669"/>
    <property type="project" value="TreeGrafter"/>
</dbReference>
<dbReference type="Pfam" id="PF01263">
    <property type="entry name" value="Aldose_epim"/>
    <property type="match status" value="1"/>
</dbReference>
<evidence type="ECO:0000256" key="1">
    <source>
        <dbReference type="ARBA" id="ARBA00001913"/>
    </source>
</evidence>
<name>A0A1I6SU11_9FLAO</name>
<dbReference type="Gene3D" id="2.70.98.10">
    <property type="match status" value="1"/>
</dbReference>
<dbReference type="STRING" id="593133.SAMN04488006_0119"/>
<proteinExistence type="predicted"/>
<dbReference type="PANTHER" id="PTHR10091">
    <property type="entry name" value="ALDOSE-1-EPIMERASE"/>
    <property type="match status" value="1"/>
</dbReference>
<accession>A0A1I6SU11</accession>
<dbReference type="OrthoDB" id="9808779at2"/>
<keyword evidence="5" id="KW-1185">Reference proteome</keyword>
<dbReference type="InterPro" id="IPR014718">
    <property type="entry name" value="GH-type_carb-bd"/>
</dbReference>
<evidence type="ECO:0000313" key="4">
    <source>
        <dbReference type="EMBL" id="SFS80358.1"/>
    </source>
</evidence>
<dbReference type="InterPro" id="IPR011013">
    <property type="entry name" value="Gal_mutarotase_sf_dom"/>
</dbReference>
<gene>
    <name evidence="4" type="ORF">SAMN04488006_0119</name>
</gene>
<dbReference type="InterPro" id="IPR008183">
    <property type="entry name" value="Aldose_1/G6P_1-epimerase"/>
</dbReference>
<organism evidence="4 5">
    <name type="scientific">Lutibacter maritimus</name>
    <dbReference type="NCBI Taxonomy" id="593133"/>
    <lineage>
        <taxon>Bacteria</taxon>
        <taxon>Pseudomonadati</taxon>
        <taxon>Bacteroidota</taxon>
        <taxon>Flavobacteriia</taxon>
        <taxon>Flavobacteriales</taxon>
        <taxon>Flavobacteriaceae</taxon>
        <taxon>Lutibacter</taxon>
    </lineage>
</organism>
<sequence>MQIDYLKKTIAQKIMFKITTTQNQNSLLNEVTITNKYLNIKSTIYPNLGASLQKLTKNSIEIIDGITNDEKGLELYKNKFNSSFLFPSPNRIDDGKYTFNNKTYQLACNETALNNSLHGHIFNKRFKIIKTEATEENAEITLSYSNNGDTIGFPFAYKIDITYTYTKNNLAISFNVVNNSNEEFPFGLGWHPYFKSTNLSKSILNFDGTKKYNLNEKMIPQNEIQIPFKTPLTIEDTFLDDCFLIEKNQTIFKTPDYEITLDFACTSNENYLQCYTPNTRDCIAIEPMTCAPNSFNNKRGLLTLIPKESFDWQINLKF</sequence>
<dbReference type="CDD" id="cd01081">
    <property type="entry name" value="Aldose_epim"/>
    <property type="match status" value="1"/>
</dbReference>
<evidence type="ECO:0000256" key="2">
    <source>
        <dbReference type="ARBA" id="ARBA00011245"/>
    </source>
</evidence>
<evidence type="ECO:0000313" key="5">
    <source>
        <dbReference type="Proteomes" id="UP000199312"/>
    </source>
</evidence>
<comment type="subunit">
    <text evidence="2">Monomer.</text>
</comment>
<keyword evidence="3" id="KW-0106">Calcium</keyword>
<comment type="cofactor">
    <cofactor evidence="1">
        <name>Ca(2+)</name>
        <dbReference type="ChEBI" id="CHEBI:29108"/>
    </cofactor>
</comment>
<dbReference type="EMBL" id="FOZP01000011">
    <property type="protein sequence ID" value="SFS80358.1"/>
    <property type="molecule type" value="Genomic_DNA"/>
</dbReference>
<dbReference type="AlphaFoldDB" id="A0A1I6SU11"/>
<protein>
    <submittedName>
        <fullName evidence="4">Aldose 1-epimerase</fullName>
    </submittedName>
</protein>